<dbReference type="RefSeq" id="WP_354596109.1">
    <property type="nucleotide sequence ID" value="NZ_CP136798.1"/>
</dbReference>
<sequence>MTDTTPTPADRPADQLRAAAECAPGPELATLLTVLADASDHHGPGEGGIVATLVHPALAVARQLLGTSAAEGAAETDEEREQREDREATARNHAAGEHQHCGITCEVELPTEHLRNFVIAKGYPGTAGALDELLRRAAAPPAPADRAATRDRIADALAAADGWEWGPGHDSLTSSVIGRYLRRADAVLAVLADGAAAGVQPPTTTADRAAALGMTPTEYRQHSHNTAVQQIQAAAQGLFAGTAIRVADALKEPDESEAEIRRLGDMVTQYGHGASALTDKLRRVRDAHRETCPLATGAITVGFSCGMCELLDAPAMPVEPTEPPTHLPKGTNAEDCPACKGTNPDYPFLCPGPPAAPAAPEEPTPC</sequence>
<name>A0AAU8K969_9ACTN</name>
<gene>
    <name evidence="2" type="ORF">R1Y80_00905</name>
</gene>
<accession>A0AAU8K969</accession>
<evidence type="ECO:0000313" key="2">
    <source>
        <dbReference type="EMBL" id="XCN12280.1"/>
    </source>
</evidence>
<feature type="compositionally biased region" description="Basic and acidic residues" evidence="1">
    <location>
        <begin position="80"/>
        <end position="97"/>
    </location>
</feature>
<proteinExistence type="predicted"/>
<dbReference type="EMBL" id="CP136798">
    <property type="protein sequence ID" value="XCN12280.1"/>
    <property type="molecule type" value="Genomic_DNA"/>
</dbReference>
<protein>
    <submittedName>
        <fullName evidence="2">Uncharacterized protein</fullName>
    </submittedName>
</protein>
<reference evidence="2" key="1">
    <citation type="submission" date="2023-10" db="EMBL/GenBank/DDBJ databases">
        <title>Complete genome sequence of Streptomyces sp. JL1001.</title>
        <authorList>
            <person name="Jiang L."/>
        </authorList>
    </citation>
    <scope>NUCLEOTIDE SEQUENCE</scope>
    <source>
        <strain evidence="2">JL1001</strain>
    </source>
</reference>
<organism evidence="2">
    <name type="scientific">Streptomyces sp. JL1001</name>
    <dbReference type="NCBI Taxonomy" id="3078227"/>
    <lineage>
        <taxon>Bacteria</taxon>
        <taxon>Bacillati</taxon>
        <taxon>Actinomycetota</taxon>
        <taxon>Actinomycetes</taxon>
        <taxon>Kitasatosporales</taxon>
        <taxon>Streptomycetaceae</taxon>
        <taxon>Streptomyces</taxon>
    </lineage>
</organism>
<dbReference type="AlphaFoldDB" id="A0AAU8K969"/>
<feature type="region of interest" description="Disordered" evidence="1">
    <location>
        <begin position="69"/>
        <end position="97"/>
    </location>
</feature>
<evidence type="ECO:0000256" key="1">
    <source>
        <dbReference type="SAM" id="MobiDB-lite"/>
    </source>
</evidence>